<feature type="region of interest" description="Disordered" evidence="1">
    <location>
        <begin position="419"/>
        <end position="471"/>
    </location>
</feature>
<dbReference type="AlphaFoldDB" id="A0A8H6F318"/>
<feature type="compositionally biased region" description="Basic and acidic residues" evidence="1">
    <location>
        <begin position="146"/>
        <end position="155"/>
    </location>
</feature>
<protein>
    <submittedName>
        <fullName evidence="2">Uncharacterized protein</fullName>
    </submittedName>
</protein>
<dbReference type="Proteomes" id="UP000536275">
    <property type="component" value="Unassembled WGS sequence"/>
</dbReference>
<feature type="compositionally biased region" description="Basic residues" evidence="1">
    <location>
        <begin position="443"/>
        <end position="454"/>
    </location>
</feature>
<sequence>MARNQKKQEQESVPETPATTSSAAEQAAEQATEPGAESQQVVTHDQFDKKFEEFRQQMMEMFKHQSESITNQIYKVINETNAAQAEAIAVNHERENILDEQAKRIVDGAQEKFDHVDEHVEAQADFIQATAQKVDELAAKMERQRSDPTFGHDNDAPPGHWNVPPTADHAFGPPPPQAHGATPNEFGFEPYEDEPSPVSPREIAVQIRRVMPTFNVQAPQMHGSMNNKAPPIVDAFMITNSDDDHLVFKVQQLQSYFVSMNLDYQFWAHAAAPYLKGDLIHAFQTALQYPIGPQISWLDIGYRIYLIRNWELLDRKTVSQMYSMSPTPGESVTMFIARFRQLANNLIPYRNRFIQERSLILQKLEDHFAVLLALHSLDYVNPPDIFYKKLNHIFHNINFPDDLPTNDFQVNYVRNNNYQPQYQNQNYNPRYNSKSSGNNYRGNKYRRNNYRRSNQRSSYQSNNSQPKFRYNKFRGDYSSAQQQGKQLYELDVVDPEADALAFDESDGSDAVSEAPCDSGNESNPESTYSDDSARPRYA</sequence>
<feature type="compositionally biased region" description="Acidic residues" evidence="1">
    <location>
        <begin position="498"/>
        <end position="507"/>
    </location>
</feature>
<feature type="compositionally biased region" description="Low complexity" evidence="1">
    <location>
        <begin position="455"/>
        <end position="465"/>
    </location>
</feature>
<comment type="caution">
    <text evidence="2">The sequence shown here is derived from an EMBL/GenBank/DDBJ whole genome shotgun (WGS) entry which is preliminary data.</text>
</comment>
<evidence type="ECO:0000313" key="2">
    <source>
        <dbReference type="EMBL" id="KAF6069510.1"/>
    </source>
</evidence>
<name>A0A8H6F318_CANAX</name>
<gene>
    <name evidence="2" type="ORF">FOB64_003155</name>
</gene>
<feature type="compositionally biased region" description="Basic and acidic residues" evidence="1">
    <location>
        <begin position="1"/>
        <end position="10"/>
    </location>
</feature>
<feature type="region of interest" description="Disordered" evidence="1">
    <location>
        <begin position="498"/>
        <end position="538"/>
    </location>
</feature>
<feature type="compositionally biased region" description="Low complexity" evidence="1">
    <location>
        <begin position="14"/>
        <end position="33"/>
    </location>
</feature>
<accession>A0A8H6F318</accession>
<organism evidence="2 3">
    <name type="scientific">Candida albicans</name>
    <name type="common">Yeast</name>
    <dbReference type="NCBI Taxonomy" id="5476"/>
    <lineage>
        <taxon>Eukaryota</taxon>
        <taxon>Fungi</taxon>
        <taxon>Dikarya</taxon>
        <taxon>Ascomycota</taxon>
        <taxon>Saccharomycotina</taxon>
        <taxon>Pichiomycetes</taxon>
        <taxon>Debaryomycetaceae</taxon>
        <taxon>Candida/Lodderomyces clade</taxon>
        <taxon>Candida</taxon>
    </lineage>
</organism>
<feature type="compositionally biased region" description="Low complexity" evidence="1">
    <location>
        <begin position="419"/>
        <end position="442"/>
    </location>
</feature>
<proteinExistence type="predicted"/>
<feature type="region of interest" description="Disordered" evidence="1">
    <location>
        <begin position="146"/>
        <end position="199"/>
    </location>
</feature>
<evidence type="ECO:0000313" key="3">
    <source>
        <dbReference type="Proteomes" id="UP000536275"/>
    </source>
</evidence>
<evidence type="ECO:0000256" key="1">
    <source>
        <dbReference type="SAM" id="MobiDB-lite"/>
    </source>
</evidence>
<dbReference type="EMBL" id="JABWAD010000037">
    <property type="protein sequence ID" value="KAF6069510.1"/>
    <property type="molecule type" value="Genomic_DNA"/>
</dbReference>
<feature type="region of interest" description="Disordered" evidence="1">
    <location>
        <begin position="1"/>
        <end position="46"/>
    </location>
</feature>
<reference evidence="2 3" key="1">
    <citation type="submission" date="2020-03" db="EMBL/GenBank/DDBJ databases">
        <title>FDA dAtabase for Regulatory Grade micrObial Sequences (FDA-ARGOS): Supporting development and validation of Infectious Disease Dx tests.</title>
        <authorList>
            <person name="Campos J."/>
            <person name="Goldberg B."/>
            <person name="Tallon L."/>
            <person name="Sadzewicz L."/>
            <person name="Vavikolanu K."/>
            <person name="Mehta A."/>
            <person name="Aluvathingal J."/>
            <person name="Nadendla S."/>
            <person name="Nandy P."/>
            <person name="Geyer C."/>
            <person name="Yan Y."/>
            <person name="Sichtig H."/>
        </authorList>
    </citation>
    <scope>NUCLEOTIDE SEQUENCE [LARGE SCALE GENOMIC DNA]</scope>
    <source>
        <strain evidence="2 3">FDAARGOS_656</strain>
    </source>
</reference>
<feature type="compositionally biased region" description="Polar residues" evidence="1">
    <location>
        <begin position="519"/>
        <end position="530"/>
    </location>
</feature>